<organism evidence="2 3">
    <name type="scientific">Kalanchoe fedtschenkoi</name>
    <name type="common">Lavender scallops</name>
    <name type="synonym">South American air plant</name>
    <dbReference type="NCBI Taxonomy" id="63787"/>
    <lineage>
        <taxon>Eukaryota</taxon>
        <taxon>Viridiplantae</taxon>
        <taxon>Streptophyta</taxon>
        <taxon>Embryophyta</taxon>
        <taxon>Tracheophyta</taxon>
        <taxon>Spermatophyta</taxon>
        <taxon>Magnoliopsida</taxon>
        <taxon>eudicotyledons</taxon>
        <taxon>Gunneridae</taxon>
        <taxon>Pentapetalae</taxon>
        <taxon>Saxifragales</taxon>
        <taxon>Crassulaceae</taxon>
        <taxon>Kalanchoe</taxon>
    </lineage>
</organism>
<dbReference type="InterPro" id="IPR058888">
    <property type="entry name" value="LLG1-like"/>
</dbReference>
<dbReference type="PANTHER" id="PTHR31533">
    <property type="entry name" value="GPI-ANCHORED PROTEIN LLG1-RELATED-RELATED"/>
    <property type="match status" value="1"/>
</dbReference>
<feature type="domain" description="GPI-anchored protein LLG1-like" evidence="1">
    <location>
        <begin position="37"/>
        <end position="112"/>
    </location>
</feature>
<dbReference type="InterPro" id="IPR039307">
    <property type="entry name" value="LORELEI-like"/>
</dbReference>
<sequence>MDQQAGLYCRSREVSFSLQLSFSAVLSFMSLASCSEDFENKNYTVITSQCKGPRYSADACCNALKTFACPFADLINDETNNCATTMFSYINLNGRYPPGLFAHMCREGKDGLACPANTTEAGGPAKSSGLASVSTHFPSTTLVAGFSLFLLLQQ</sequence>
<dbReference type="Pfam" id="PF26578">
    <property type="entry name" value="LLG1"/>
    <property type="match status" value="1"/>
</dbReference>
<dbReference type="Proteomes" id="UP000594263">
    <property type="component" value="Unplaced"/>
</dbReference>
<dbReference type="PANTHER" id="PTHR31533:SF35">
    <property type="entry name" value="GPI-ANCHORED PROTEIN LLG2-RELATED"/>
    <property type="match status" value="1"/>
</dbReference>
<reference evidence="2" key="1">
    <citation type="submission" date="2021-01" db="UniProtKB">
        <authorList>
            <consortium name="EnsemblPlants"/>
        </authorList>
    </citation>
    <scope>IDENTIFICATION</scope>
</reference>
<dbReference type="Gramene" id="Kaladp0039s0052.1.v1.1">
    <property type="protein sequence ID" value="Kaladp0039s0052.1.v1.1"/>
    <property type="gene ID" value="Kaladp0039s0052.v1.1"/>
</dbReference>
<name>A0A7N0TJK4_KALFE</name>
<evidence type="ECO:0000313" key="2">
    <source>
        <dbReference type="EnsemblPlants" id="Kaladp0039s0052.1.v1.1"/>
    </source>
</evidence>
<proteinExistence type="predicted"/>
<evidence type="ECO:0000313" key="3">
    <source>
        <dbReference type="Proteomes" id="UP000594263"/>
    </source>
</evidence>
<protein>
    <recommendedName>
        <fullName evidence="1">GPI-anchored protein LLG1-like domain-containing protein</fullName>
    </recommendedName>
</protein>
<accession>A0A7N0TJK4</accession>
<keyword evidence="3" id="KW-1185">Reference proteome</keyword>
<dbReference type="AlphaFoldDB" id="A0A7N0TJK4"/>
<evidence type="ECO:0000259" key="1">
    <source>
        <dbReference type="Pfam" id="PF26578"/>
    </source>
</evidence>
<dbReference type="EnsemblPlants" id="Kaladp0039s0052.1.v1.1">
    <property type="protein sequence ID" value="Kaladp0039s0052.1.v1.1"/>
    <property type="gene ID" value="Kaladp0039s0052.v1.1"/>
</dbReference>